<sequence>MAGIMLRRLAAFIALFALAPVPAEAQTRAFPSLAKRPIESRDRSTPAPQVVQPAPTDPALAAEVAKLDQQASGGDAAFQQQIAEGRASTAAASGSAPSSEAWVKAQASISALDSARYESVAAMAGLDTLFINRQDNADGARVAADLAAIDPVRTKVLALVDAQNDALDGLRNSLKQP</sequence>
<proteinExistence type="predicted"/>
<gene>
    <name evidence="3" type="ORF">KK488_17580</name>
</gene>
<feature type="compositionally biased region" description="Low complexity" evidence="1">
    <location>
        <begin position="83"/>
        <end position="98"/>
    </location>
</feature>
<keyword evidence="2" id="KW-0732">Signal</keyword>
<dbReference type="Proteomes" id="UP001138757">
    <property type="component" value="Unassembled WGS sequence"/>
</dbReference>
<evidence type="ECO:0008006" key="5">
    <source>
        <dbReference type="Google" id="ProtNLM"/>
    </source>
</evidence>
<protein>
    <recommendedName>
        <fullName evidence="5">DUF4142 domain-containing protein</fullName>
    </recommendedName>
</protein>
<evidence type="ECO:0000313" key="3">
    <source>
        <dbReference type="EMBL" id="MBT2188767.1"/>
    </source>
</evidence>
<dbReference type="AlphaFoldDB" id="A0A9X1DF47"/>
<reference evidence="3" key="1">
    <citation type="submission" date="2021-05" db="EMBL/GenBank/DDBJ databases">
        <title>Genome of Sphingobium sp. strain.</title>
        <authorList>
            <person name="Fan R."/>
        </authorList>
    </citation>
    <scope>NUCLEOTIDE SEQUENCE</scope>
    <source>
        <strain evidence="3">H33</strain>
    </source>
</reference>
<accession>A0A9X1DF47</accession>
<keyword evidence="4" id="KW-1185">Reference proteome</keyword>
<evidence type="ECO:0000256" key="1">
    <source>
        <dbReference type="SAM" id="MobiDB-lite"/>
    </source>
</evidence>
<organism evidence="3 4">
    <name type="scientific">Sphingobium nicotianae</name>
    <dbReference type="NCBI Taxonomy" id="2782607"/>
    <lineage>
        <taxon>Bacteria</taxon>
        <taxon>Pseudomonadati</taxon>
        <taxon>Pseudomonadota</taxon>
        <taxon>Alphaproteobacteria</taxon>
        <taxon>Sphingomonadales</taxon>
        <taxon>Sphingomonadaceae</taxon>
        <taxon>Sphingobium</taxon>
    </lineage>
</organism>
<dbReference type="RefSeq" id="WP_214625015.1">
    <property type="nucleotide sequence ID" value="NZ_JAHGAW010000012.1"/>
</dbReference>
<evidence type="ECO:0000313" key="4">
    <source>
        <dbReference type="Proteomes" id="UP001138757"/>
    </source>
</evidence>
<feature type="chain" id="PRO_5040901360" description="DUF4142 domain-containing protein" evidence="2">
    <location>
        <begin position="26"/>
        <end position="177"/>
    </location>
</feature>
<name>A0A9X1DF47_9SPHN</name>
<dbReference type="EMBL" id="JAHGAW010000012">
    <property type="protein sequence ID" value="MBT2188767.1"/>
    <property type="molecule type" value="Genomic_DNA"/>
</dbReference>
<feature type="signal peptide" evidence="2">
    <location>
        <begin position="1"/>
        <end position="25"/>
    </location>
</feature>
<comment type="caution">
    <text evidence="3">The sequence shown here is derived from an EMBL/GenBank/DDBJ whole genome shotgun (WGS) entry which is preliminary data.</text>
</comment>
<feature type="region of interest" description="Disordered" evidence="1">
    <location>
        <begin position="35"/>
        <end position="54"/>
    </location>
</feature>
<feature type="region of interest" description="Disordered" evidence="1">
    <location>
        <begin position="71"/>
        <end position="98"/>
    </location>
</feature>
<evidence type="ECO:0000256" key="2">
    <source>
        <dbReference type="SAM" id="SignalP"/>
    </source>
</evidence>